<name>A0A3B0YKK8_9ZZZZ</name>
<dbReference type="CDD" id="cd00519">
    <property type="entry name" value="Lipase_3"/>
    <property type="match status" value="1"/>
</dbReference>
<organism evidence="2">
    <name type="scientific">hydrothermal vent metagenome</name>
    <dbReference type="NCBI Taxonomy" id="652676"/>
    <lineage>
        <taxon>unclassified sequences</taxon>
        <taxon>metagenomes</taxon>
        <taxon>ecological metagenomes</taxon>
    </lineage>
</organism>
<evidence type="ECO:0000313" key="2">
    <source>
        <dbReference type="EMBL" id="VAW69464.1"/>
    </source>
</evidence>
<sequence length="278" mass="31153">MTKTILLLLLTWACTFQSTFASTDDVNFSELRHYAEFAQASYQPPADIAAFCQQKKFTLDQYNSITDIKINYFLATDNRHKTQIIAVRGTSNVENALIDIALKLIPDKHTGIQLHHGFSVAAQAIYSEIRSKLKPGYTISTTGHSLGGGVALILAMHLEVDHFNVGQIVTFGQPKVTNITGAYKFQHLKISRVVTPRDLVPLVPPFDPVDLNNIGIYWHAGKEIILLEGRHYALLQGINSMLRATRFTQQALSEKNLHSHKMNLYIELLDKKIPTAKL</sequence>
<dbReference type="EMBL" id="UOFJ01000430">
    <property type="protein sequence ID" value="VAW69464.1"/>
    <property type="molecule type" value="Genomic_DNA"/>
</dbReference>
<dbReference type="SUPFAM" id="SSF53474">
    <property type="entry name" value="alpha/beta-Hydrolases"/>
    <property type="match status" value="1"/>
</dbReference>
<dbReference type="PANTHER" id="PTHR45856">
    <property type="entry name" value="ALPHA/BETA-HYDROLASES SUPERFAMILY PROTEIN"/>
    <property type="match status" value="1"/>
</dbReference>
<dbReference type="InterPro" id="IPR002921">
    <property type="entry name" value="Fungal_lipase-type"/>
</dbReference>
<dbReference type="InterPro" id="IPR051218">
    <property type="entry name" value="Sec_MonoDiacylglyc_Lipase"/>
</dbReference>
<dbReference type="AlphaFoldDB" id="A0A3B0YKK8"/>
<feature type="non-terminal residue" evidence="2">
    <location>
        <position position="278"/>
    </location>
</feature>
<dbReference type="InterPro" id="IPR029058">
    <property type="entry name" value="AB_hydrolase_fold"/>
</dbReference>
<feature type="domain" description="Fungal lipase-type" evidence="1">
    <location>
        <begin position="85"/>
        <end position="206"/>
    </location>
</feature>
<proteinExistence type="predicted"/>
<dbReference type="GO" id="GO:0006629">
    <property type="term" value="P:lipid metabolic process"/>
    <property type="evidence" value="ECO:0007669"/>
    <property type="project" value="InterPro"/>
</dbReference>
<evidence type="ECO:0000259" key="1">
    <source>
        <dbReference type="Pfam" id="PF01764"/>
    </source>
</evidence>
<reference evidence="2" key="1">
    <citation type="submission" date="2018-06" db="EMBL/GenBank/DDBJ databases">
        <authorList>
            <person name="Zhirakovskaya E."/>
        </authorList>
    </citation>
    <scope>NUCLEOTIDE SEQUENCE</scope>
</reference>
<protein>
    <recommendedName>
        <fullName evidence="1">Fungal lipase-type domain-containing protein</fullName>
    </recommendedName>
</protein>
<gene>
    <name evidence="2" type="ORF">MNBD_GAMMA10-50</name>
</gene>
<dbReference type="Gene3D" id="3.40.50.1820">
    <property type="entry name" value="alpha/beta hydrolase"/>
    <property type="match status" value="1"/>
</dbReference>
<accession>A0A3B0YKK8</accession>
<dbReference type="PANTHER" id="PTHR45856:SF24">
    <property type="entry name" value="FUNGAL LIPASE-LIKE DOMAIN-CONTAINING PROTEIN"/>
    <property type="match status" value="1"/>
</dbReference>
<dbReference type="Pfam" id="PF01764">
    <property type="entry name" value="Lipase_3"/>
    <property type="match status" value="1"/>
</dbReference>